<dbReference type="InterPro" id="IPR023393">
    <property type="entry name" value="START-like_dom_sf"/>
</dbReference>
<dbReference type="Pfam" id="PF03364">
    <property type="entry name" value="Polyketide_cyc"/>
    <property type="match status" value="1"/>
</dbReference>
<name>A0A5B2WJ70_9PSEU</name>
<organism evidence="2 3">
    <name type="scientific">Solihabitans fulvus</name>
    <dbReference type="NCBI Taxonomy" id="1892852"/>
    <lineage>
        <taxon>Bacteria</taxon>
        <taxon>Bacillati</taxon>
        <taxon>Actinomycetota</taxon>
        <taxon>Actinomycetes</taxon>
        <taxon>Pseudonocardiales</taxon>
        <taxon>Pseudonocardiaceae</taxon>
        <taxon>Solihabitans</taxon>
    </lineage>
</organism>
<keyword evidence="3" id="KW-1185">Reference proteome</keyword>
<dbReference type="InterPro" id="IPR005031">
    <property type="entry name" value="COQ10_START"/>
</dbReference>
<protein>
    <submittedName>
        <fullName evidence="2">Cyclase</fullName>
    </submittedName>
</protein>
<sequence>MRRVIVRANTTEFTAAHAYQRISDFSRYPELTDAVRDVEIYPPEPDGGLVSEWTVYFRKGLLQWTERDYFDHDTRTITFAQLKGDFETFEGSWLVEPDGDGAVVTFDATFDLGIPSLAELLDPVAEATLRNNIVMILRGLLDGVEVVAEEATAAT</sequence>
<reference evidence="2 3" key="1">
    <citation type="submission" date="2019-09" db="EMBL/GenBank/DDBJ databases">
        <title>Goodfellowia gen. nov., a new genus of the Pseudonocardineae related to Actinoalloteichus, containing Goodfellowia coeruleoviolacea gen. nov., comb. nov. gen. nov., comb. nov.</title>
        <authorList>
            <person name="Labeda D."/>
        </authorList>
    </citation>
    <scope>NUCLEOTIDE SEQUENCE [LARGE SCALE GENOMIC DNA]</scope>
    <source>
        <strain evidence="2 3">AN110305</strain>
    </source>
</reference>
<accession>A0A5B2WJ70</accession>
<evidence type="ECO:0000313" key="2">
    <source>
        <dbReference type="EMBL" id="KAA2250944.1"/>
    </source>
</evidence>
<reference evidence="2 3" key="2">
    <citation type="submission" date="2019-09" db="EMBL/GenBank/DDBJ databases">
        <authorList>
            <person name="Jin C."/>
        </authorList>
    </citation>
    <scope>NUCLEOTIDE SEQUENCE [LARGE SCALE GENOMIC DNA]</scope>
    <source>
        <strain evidence="2 3">AN110305</strain>
    </source>
</reference>
<dbReference type="Gene3D" id="3.30.530.20">
    <property type="match status" value="1"/>
</dbReference>
<dbReference type="SUPFAM" id="SSF55961">
    <property type="entry name" value="Bet v1-like"/>
    <property type="match status" value="1"/>
</dbReference>
<dbReference type="OrthoDB" id="9134299at2"/>
<dbReference type="Proteomes" id="UP000323454">
    <property type="component" value="Unassembled WGS sequence"/>
</dbReference>
<feature type="domain" description="Coenzyme Q-binding protein COQ10 START" evidence="1">
    <location>
        <begin position="13"/>
        <end position="133"/>
    </location>
</feature>
<dbReference type="AlphaFoldDB" id="A0A5B2WJ70"/>
<comment type="caution">
    <text evidence="2">The sequence shown here is derived from an EMBL/GenBank/DDBJ whole genome shotgun (WGS) entry which is preliminary data.</text>
</comment>
<dbReference type="RefSeq" id="WP_149854819.1">
    <property type="nucleotide sequence ID" value="NZ_VUOB01000086.1"/>
</dbReference>
<dbReference type="EMBL" id="VUOB01000086">
    <property type="protein sequence ID" value="KAA2250944.1"/>
    <property type="molecule type" value="Genomic_DNA"/>
</dbReference>
<evidence type="ECO:0000313" key="3">
    <source>
        <dbReference type="Proteomes" id="UP000323454"/>
    </source>
</evidence>
<gene>
    <name evidence="2" type="ORF">F0L68_38270</name>
</gene>
<proteinExistence type="predicted"/>
<evidence type="ECO:0000259" key="1">
    <source>
        <dbReference type="Pfam" id="PF03364"/>
    </source>
</evidence>